<dbReference type="InterPro" id="IPR009351">
    <property type="entry name" value="AlkZ-like"/>
</dbReference>
<accession>A0ABQ2F9U8</accession>
<dbReference type="RefSeq" id="WP_022921699.1">
    <property type="nucleotide sequence ID" value="NZ_BMLB01000005.1"/>
</dbReference>
<comment type="caution">
    <text evidence="1">The sequence shown here is derived from an EMBL/GenBank/DDBJ whole genome shotgun (WGS) entry which is preliminary data.</text>
</comment>
<dbReference type="PANTHER" id="PTHR30528:SF0">
    <property type="entry name" value="CYTOPLASMIC PROTEIN"/>
    <property type="match status" value="1"/>
</dbReference>
<evidence type="ECO:0008006" key="3">
    <source>
        <dbReference type="Google" id="ProtNLM"/>
    </source>
</evidence>
<organism evidence="1 2">
    <name type="scientific">Ornithinimicrobium pekingense</name>
    <dbReference type="NCBI Taxonomy" id="384677"/>
    <lineage>
        <taxon>Bacteria</taxon>
        <taxon>Bacillati</taxon>
        <taxon>Actinomycetota</taxon>
        <taxon>Actinomycetes</taxon>
        <taxon>Micrococcales</taxon>
        <taxon>Ornithinimicrobiaceae</taxon>
        <taxon>Ornithinimicrobium</taxon>
    </lineage>
</organism>
<reference evidence="2" key="1">
    <citation type="journal article" date="2019" name="Int. J. Syst. Evol. Microbiol.">
        <title>The Global Catalogue of Microorganisms (GCM) 10K type strain sequencing project: providing services to taxonomists for standard genome sequencing and annotation.</title>
        <authorList>
            <consortium name="The Broad Institute Genomics Platform"/>
            <consortium name="The Broad Institute Genome Sequencing Center for Infectious Disease"/>
            <person name="Wu L."/>
            <person name="Ma J."/>
        </authorList>
    </citation>
    <scope>NUCLEOTIDE SEQUENCE [LARGE SCALE GENOMIC DNA]</scope>
    <source>
        <strain evidence="2">CGMCC 1.5362</strain>
    </source>
</reference>
<sequence>MLQLSRRDARRVAVRAQLLHAPRPTDLLGVLRHLSAVQVDLTDRVAPNADLACWSRLGRSYRPEDLDRLVGDGRLVELRGFLRPAEDVALYTAEMTARTSGDGVPGWHEGNVRWLEANAGCRQDILQRLRSDGPLPARALPDTTVVPWRSSGWNNDKNVVLMLDVMEACGDVAVASREGRERQWDLAERVYPPVEAVPLGDAWAERDRRRLAALGIARAKGPACPVEPTDVGQTGEEAVVDGVRGTWRVDTAYLDAPWAPRVALLSPLDRLVLDRRRMGELFGFDYQLEMYKPARQRRWGYFALPVLDGDRLVGKLDATADRRAGVLVVHALHEDEPFSRSRTAAVEREVRSLAGMLGLEVRHDDAPVPNTGMSRR</sequence>
<gene>
    <name evidence="1" type="ORF">GCM10011509_25590</name>
</gene>
<name>A0ABQ2F9U8_9MICO</name>
<evidence type="ECO:0000313" key="2">
    <source>
        <dbReference type="Proteomes" id="UP000662111"/>
    </source>
</evidence>
<keyword evidence="2" id="KW-1185">Reference proteome</keyword>
<dbReference type="PANTHER" id="PTHR30528">
    <property type="entry name" value="CYTOPLASMIC PROTEIN"/>
    <property type="match status" value="1"/>
</dbReference>
<dbReference type="Proteomes" id="UP000662111">
    <property type="component" value="Unassembled WGS sequence"/>
</dbReference>
<protein>
    <recommendedName>
        <fullName evidence="3">Winged helix-turn-helix domain-containing protein</fullName>
    </recommendedName>
</protein>
<evidence type="ECO:0000313" key="1">
    <source>
        <dbReference type="EMBL" id="GGK75870.1"/>
    </source>
</evidence>
<dbReference type="EMBL" id="BMLB01000005">
    <property type="protein sequence ID" value="GGK75870.1"/>
    <property type="molecule type" value="Genomic_DNA"/>
</dbReference>
<proteinExistence type="predicted"/>
<dbReference type="Pfam" id="PF06224">
    <property type="entry name" value="AlkZ-like"/>
    <property type="match status" value="1"/>
</dbReference>